<evidence type="ECO:0000313" key="2">
    <source>
        <dbReference type="EMBL" id="RKT54374.1"/>
    </source>
</evidence>
<evidence type="ECO:0000313" key="3">
    <source>
        <dbReference type="Proteomes" id="UP000282084"/>
    </source>
</evidence>
<proteinExistence type="predicted"/>
<name>A0A495VYU8_9PSEU</name>
<dbReference type="Proteomes" id="UP000282084">
    <property type="component" value="Unassembled WGS sequence"/>
</dbReference>
<sequence length="155" mass="16903">MNQARKTAAVWSELSTGQLSEQVRLTVKAHDARARALWAVVAEDPVLVARVRGALAGLKAEFRGHRDEVMWLLWINQAQQQLTPSHPEPVEAAAAAPRTAEPEALPPAAEHAEPGPDRSAHDLTPSAVAVEEHRPERAARDIPVMLFQEPPSATR</sequence>
<feature type="compositionally biased region" description="Basic and acidic residues" evidence="1">
    <location>
        <begin position="130"/>
        <end position="140"/>
    </location>
</feature>
<evidence type="ECO:0000256" key="1">
    <source>
        <dbReference type="SAM" id="MobiDB-lite"/>
    </source>
</evidence>
<comment type="caution">
    <text evidence="2">The sequence shown here is derived from an EMBL/GenBank/DDBJ whole genome shotgun (WGS) entry which is preliminary data.</text>
</comment>
<organism evidence="2 3">
    <name type="scientific">Saccharothrix australiensis</name>
    <dbReference type="NCBI Taxonomy" id="2072"/>
    <lineage>
        <taxon>Bacteria</taxon>
        <taxon>Bacillati</taxon>
        <taxon>Actinomycetota</taxon>
        <taxon>Actinomycetes</taxon>
        <taxon>Pseudonocardiales</taxon>
        <taxon>Pseudonocardiaceae</taxon>
        <taxon>Saccharothrix</taxon>
    </lineage>
</organism>
<keyword evidence="3" id="KW-1185">Reference proteome</keyword>
<feature type="region of interest" description="Disordered" evidence="1">
    <location>
        <begin position="82"/>
        <end position="155"/>
    </location>
</feature>
<feature type="compositionally biased region" description="Basic and acidic residues" evidence="1">
    <location>
        <begin position="110"/>
        <end position="121"/>
    </location>
</feature>
<protein>
    <submittedName>
        <fullName evidence="2">Uncharacterized protein</fullName>
    </submittedName>
</protein>
<dbReference type="AlphaFoldDB" id="A0A495VYU8"/>
<gene>
    <name evidence="2" type="ORF">C8E97_2994</name>
</gene>
<accession>A0A495VYU8</accession>
<dbReference type="EMBL" id="RBXO01000001">
    <property type="protein sequence ID" value="RKT54374.1"/>
    <property type="molecule type" value="Genomic_DNA"/>
</dbReference>
<feature type="compositionally biased region" description="Low complexity" evidence="1">
    <location>
        <begin position="90"/>
        <end position="109"/>
    </location>
</feature>
<reference evidence="2 3" key="1">
    <citation type="submission" date="2018-10" db="EMBL/GenBank/DDBJ databases">
        <title>Sequencing the genomes of 1000 actinobacteria strains.</title>
        <authorList>
            <person name="Klenk H.-P."/>
        </authorList>
    </citation>
    <scope>NUCLEOTIDE SEQUENCE [LARGE SCALE GENOMIC DNA]</scope>
    <source>
        <strain evidence="2 3">DSM 43800</strain>
    </source>
</reference>